<dbReference type="Proteomes" id="UP001595912">
    <property type="component" value="Unassembled WGS sequence"/>
</dbReference>
<proteinExistence type="predicted"/>
<protein>
    <recommendedName>
        <fullName evidence="3">HEAT repeat domain-containing protein</fullName>
    </recommendedName>
</protein>
<keyword evidence="2" id="KW-1185">Reference proteome</keyword>
<accession>A0ABV9WD38</accession>
<name>A0ABV9WD38_9ACTN</name>
<gene>
    <name evidence="1" type="ORF">ACFPIJ_52045</name>
</gene>
<comment type="caution">
    <text evidence="1">The sequence shown here is derived from an EMBL/GenBank/DDBJ whole genome shotgun (WGS) entry which is preliminary data.</text>
</comment>
<reference evidence="2" key="1">
    <citation type="journal article" date="2019" name="Int. J. Syst. Evol. Microbiol.">
        <title>The Global Catalogue of Microorganisms (GCM) 10K type strain sequencing project: providing services to taxonomists for standard genome sequencing and annotation.</title>
        <authorList>
            <consortium name="The Broad Institute Genomics Platform"/>
            <consortium name="The Broad Institute Genome Sequencing Center for Infectious Disease"/>
            <person name="Wu L."/>
            <person name="Ma J."/>
        </authorList>
    </citation>
    <scope>NUCLEOTIDE SEQUENCE [LARGE SCALE GENOMIC DNA]</scope>
    <source>
        <strain evidence="2">CGMCC 4.7152</strain>
    </source>
</reference>
<sequence length="129" mass="14067">MSETLDELLRALAAAGRGVDASSLMDEIELLVEEDPEGSRTAVYAYAGDEGMRLRLVGFLGDPRDFDVLAAGLADPELRFTALEALTNQPDADRVDAVARSFLVDLTRWFGRRPPAWCPFGPGPGRLRC</sequence>
<organism evidence="1 2">
    <name type="scientific">Dactylosporangium cerinum</name>
    <dbReference type="NCBI Taxonomy" id="1434730"/>
    <lineage>
        <taxon>Bacteria</taxon>
        <taxon>Bacillati</taxon>
        <taxon>Actinomycetota</taxon>
        <taxon>Actinomycetes</taxon>
        <taxon>Micromonosporales</taxon>
        <taxon>Micromonosporaceae</taxon>
        <taxon>Dactylosporangium</taxon>
    </lineage>
</organism>
<dbReference type="RefSeq" id="WP_380126965.1">
    <property type="nucleotide sequence ID" value="NZ_JBHSIU010000098.1"/>
</dbReference>
<evidence type="ECO:0008006" key="3">
    <source>
        <dbReference type="Google" id="ProtNLM"/>
    </source>
</evidence>
<evidence type="ECO:0000313" key="1">
    <source>
        <dbReference type="EMBL" id="MFC5006343.1"/>
    </source>
</evidence>
<evidence type="ECO:0000313" key="2">
    <source>
        <dbReference type="Proteomes" id="UP001595912"/>
    </source>
</evidence>
<dbReference type="EMBL" id="JBHSIU010000098">
    <property type="protein sequence ID" value="MFC5006343.1"/>
    <property type="molecule type" value="Genomic_DNA"/>
</dbReference>